<keyword evidence="2" id="KW-0328">Glycosyltransferase</keyword>
<name>A0A3D9HRW0_9PROT</name>
<evidence type="ECO:0000313" key="7">
    <source>
        <dbReference type="Proteomes" id="UP000256845"/>
    </source>
</evidence>
<evidence type="ECO:0000256" key="2">
    <source>
        <dbReference type="ARBA" id="ARBA00022676"/>
    </source>
</evidence>
<comment type="similarity">
    <text evidence="1">Belongs to the glycosyltransferase group 1 family. Glycosyltransferase 4 subfamily.</text>
</comment>
<evidence type="ECO:0000259" key="5">
    <source>
        <dbReference type="Pfam" id="PF13439"/>
    </source>
</evidence>
<protein>
    <submittedName>
        <fullName evidence="6">Glycosyltransferase involved in cell wall biosynthesis</fullName>
    </submittedName>
</protein>
<dbReference type="InterPro" id="IPR028098">
    <property type="entry name" value="Glyco_trans_4-like_N"/>
</dbReference>
<dbReference type="RefSeq" id="WP_115935804.1">
    <property type="nucleotide sequence ID" value="NZ_QRDW01000002.1"/>
</dbReference>
<feature type="domain" description="Glycosyl transferase family 1" evidence="4">
    <location>
        <begin position="157"/>
        <end position="312"/>
    </location>
</feature>
<dbReference type="GO" id="GO:0016757">
    <property type="term" value="F:glycosyltransferase activity"/>
    <property type="evidence" value="ECO:0007669"/>
    <property type="project" value="UniProtKB-KW"/>
</dbReference>
<evidence type="ECO:0000256" key="1">
    <source>
        <dbReference type="ARBA" id="ARBA00009481"/>
    </source>
</evidence>
<evidence type="ECO:0000256" key="3">
    <source>
        <dbReference type="ARBA" id="ARBA00022679"/>
    </source>
</evidence>
<keyword evidence="3 6" id="KW-0808">Transferase</keyword>
<evidence type="ECO:0000313" key="6">
    <source>
        <dbReference type="EMBL" id="RED52253.1"/>
    </source>
</evidence>
<dbReference type="PANTHER" id="PTHR12526">
    <property type="entry name" value="GLYCOSYLTRANSFERASE"/>
    <property type="match status" value="1"/>
</dbReference>
<dbReference type="Gene3D" id="3.40.50.2000">
    <property type="entry name" value="Glycogen Phosphorylase B"/>
    <property type="match status" value="2"/>
</dbReference>
<evidence type="ECO:0000259" key="4">
    <source>
        <dbReference type="Pfam" id="PF00534"/>
    </source>
</evidence>
<dbReference type="Pfam" id="PF13439">
    <property type="entry name" value="Glyco_transf_4"/>
    <property type="match status" value="1"/>
</dbReference>
<dbReference type="InterPro" id="IPR001296">
    <property type="entry name" value="Glyco_trans_1"/>
</dbReference>
<dbReference type="SUPFAM" id="SSF53756">
    <property type="entry name" value="UDP-Glycosyltransferase/glycogen phosphorylase"/>
    <property type="match status" value="1"/>
</dbReference>
<dbReference type="Proteomes" id="UP000256845">
    <property type="component" value="Unassembled WGS sequence"/>
</dbReference>
<dbReference type="OrthoDB" id="529131at2"/>
<comment type="caution">
    <text evidence="6">The sequence shown here is derived from an EMBL/GenBank/DDBJ whole genome shotgun (WGS) entry which is preliminary data.</text>
</comment>
<reference evidence="6 7" key="1">
    <citation type="submission" date="2018-07" db="EMBL/GenBank/DDBJ databases">
        <title>Genomic Encyclopedia of Type Strains, Phase III (KMG-III): the genomes of soil and plant-associated and newly described type strains.</title>
        <authorList>
            <person name="Whitman W."/>
        </authorList>
    </citation>
    <scope>NUCLEOTIDE SEQUENCE [LARGE SCALE GENOMIC DNA]</scope>
    <source>
        <strain evidence="6 7">CECT 8488</strain>
    </source>
</reference>
<keyword evidence="7" id="KW-1185">Reference proteome</keyword>
<dbReference type="PANTHER" id="PTHR12526:SF640">
    <property type="entry name" value="COLANIC ACID BIOSYNTHESIS GLYCOSYLTRANSFERASE WCAL-RELATED"/>
    <property type="match status" value="1"/>
</dbReference>
<dbReference type="CDD" id="cd03811">
    <property type="entry name" value="GT4_GT28_WabH-like"/>
    <property type="match status" value="1"/>
</dbReference>
<dbReference type="AlphaFoldDB" id="A0A3D9HRW0"/>
<feature type="domain" description="Glycosyltransferase subfamily 4-like N-terminal" evidence="5">
    <location>
        <begin position="13"/>
        <end position="152"/>
    </location>
</feature>
<gene>
    <name evidence="6" type="ORF">DFP90_102271</name>
</gene>
<sequence>MTRVLQMMAGSAMGGAEGFFMRLVPALHRAGLDQKAVIRTHRMRAEILTESGVPFTEMRFGGRLDFATGWKLKQVIRDYQPDLVLGWMSRAARFVPKGYHVNVARLGGYYDLKYYRTCKHLIGNTQDICDYLIREGWPKDNVWHLPNFVDNTRMPPQDRAALDTPEDAPLLLGLGRLHENKAFDLGLEVLAEVKDAYYWIAGEGPKRDELIALAERLGVTDRVRFLGWRDDVPALFGAADIFLCTSRHEPLGNMVIEAWAQGVPVVAANSQGPGQNIRHGVNGLLSPVDRAAPMAANIRNLIDHPAARVELATGGAESYQDKFTEAKVVQDYLDFFEKVTG</sequence>
<proteinExistence type="inferred from homology"/>
<accession>A0A3D9HRW0</accession>
<dbReference type="Pfam" id="PF00534">
    <property type="entry name" value="Glycos_transf_1"/>
    <property type="match status" value="1"/>
</dbReference>
<dbReference type="EMBL" id="QRDW01000002">
    <property type="protein sequence ID" value="RED52253.1"/>
    <property type="molecule type" value="Genomic_DNA"/>
</dbReference>
<organism evidence="6 7">
    <name type="scientific">Aestuariispira insulae</name>
    <dbReference type="NCBI Taxonomy" id="1461337"/>
    <lineage>
        <taxon>Bacteria</taxon>
        <taxon>Pseudomonadati</taxon>
        <taxon>Pseudomonadota</taxon>
        <taxon>Alphaproteobacteria</taxon>
        <taxon>Rhodospirillales</taxon>
        <taxon>Kiloniellaceae</taxon>
        <taxon>Aestuariispira</taxon>
    </lineage>
</organism>